<protein>
    <submittedName>
        <fullName evidence="2">Uncharacterized protein</fullName>
    </submittedName>
</protein>
<dbReference type="AlphaFoldDB" id="A0A7U2EW48"/>
<reference evidence="3" key="1">
    <citation type="journal article" date="2021" name="BMC Genomics">
        <title>Chromosome-level genome assembly and manually-curated proteome of model necrotroph Parastagonospora nodorum Sn15 reveals a genome-wide trove of candidate effector homologs, and redundancy of virulence-related functions within an accessory chromosome.</title>
        <authorList>
            <person name="Bertazzoni S."/>
            <person name="Jones D.A.B."/>
            <person name="Phan H.T."/>
            <person name="Tan K.-C."/>
            <person name="Hane J.K."/>
        </authorList>
    </citation>
    <scope>NUCLEOTIDE SEQUENCE [LARGE SCALE GENOMIC DNA]</scope>
    <source>
        <strain evidence="3">SN15 / ATCC MYA-4574 / FGSC 10173)</strain>
    </source>
</reference>
<keyword evidence="1" id="KW-1133">Transmembrane helix</keyword>
<dbReference type="EMBL" id="CP069026">
    <property type="protein sequence ID" value="QRC93876.1"/>
    <property type="molecule type" value="Genomic_DNA"/>
</dbReference>
<proteinExistence type="predicted"/>
<keyword evidence="1" id="KW-0812">Transmembrane</keyword>
<gene>
    <name evidence="2" type="ORF">JI435_404700</name>
</gene>
<accession>A0A7U2EW48</accession>
<dbReference type="VEuPathDB" id="FungiDB:JI435_404700"/>
<keyword evidence="3" id="KW-1185">Reference proteome</keyword>
<evidence type="ECO:0000313" key="3">
    <source>
        <dbReference type="Proteomes" id="UP000663193"/>
    </source>
</evidence>
<feature type="transmembrane region" description="Helical" evidence="1">
    <location>
        <begin position="12"/>
        <end position="37"/>
    </location>
</feature>
<sequence>MTNIRIWVRWDICTYTVQLCYRAVASGFLLSFVVHIVNAVHPVALLFDWHPLIMVSFAWAAQWGLACSNRSSSDTSTCSWFWASISARDGISFHGAVSTDRVYYYLFLKRHC</sequence>
<dbReference type="Proteomes" id="UP000663193">
    <property type="component" value="Chromosome 4"/>
</dbReference>
<evidence type="ECO:0000256" key="1">
    <source>
        <dbReference type="SAM" id="Phobius"/>
    </source>
</evidence>
<name>A0A7U2EW48_PHANO</name>
<organism evidence="2 3">
    <name type="scientific">Phaeosphaeria nodorum (strain SN15 / ATCC MYA-4574 / FGSC 10173)</name>
    <name type="common">Glume blotch fungus</name>
    <name type="synonym">Parastagonospora nodorum</name>
    <dbReference type="NCBI Taxonomy" id="321614"/>
    <lineage>
        <taxon>Eukaryota</taxon>
        <taxon>Fungi</taxon>
        <taxon>Dikarya</taxon>
        <taxon>Ascomycota</taxon>
        <taxon>Pezizomycotina</taxon>
        <taxon>Dothideomycetes</taxon>
        <taxon>Pleosporomycetidae</taxon>
        <taxon>Pleosporales</taxon>
        <taxon>Pleosporineae</taxon>
        <taxon>Phaeosphaeriaceae</taxon>
        <taxon>Parastagonospora</taxon>
    </lineage>
</organism>
<keyword evidence="1" id="KW-0472">Membrane</keyword>
<evidence type="ECO:0000313" key="2">
    <source>
        <dbReference type="EMBL" id="QRC93876.1"/>
    </source>
</evidence>